<dbReference type="Gene3D" id="3.80.10.10">
    <property type="entry name" value="Ribonuclease Inhibitor"/>
    <property type="match status" value="1"/>
</dbReference>
<dbReference type="PANTHER" id="PTHR45661">
    <property type="entry name" value="SURFACE ANTIGEN"/>
    <property type="match status" value="1"/>
</dbReference>
<reference evidence="3" key="1">
    <citation type="submission" date="2016-10" db="EMBL/GenBank/DDBJ databases">
        <authorList>
            <person name="de Groot N.N."/>
        </authorList>
    </citation>
    <scope>NUCLEOTIDE SEQUENCE [LARGE SCALE GENOMIC DNA]</scope>
    <source>
        <strain evidence="3">BP1-145</strain>
    </source>
</reference>
<dbReference type="InterPro" id="IPR026906">
    <property type="entry name" value="LRR_5"/>
</dbReference>
<sequence length="323" mass="35927">METEEKTPFYKQIWFLGGLATLAIFALCFLAINMVGSPDDDDTPEVEMEVIATLQTNEPLIKIAREQGWIDADATEMTSVDAAAVDSIGTIFSGCNLKSFKEFRYFVGLKQIQAEAFAHADQLTEIVIPSQVEDIAYGAFADCPALEAISVDSTNTHYDSRDNCNGIICTWKGTLMLVAGCKNTTIIDRIGYIAPQAFRGCRDLTAVSFPERMEEIGDSAFMDCVALQEVSLPQGVRFVEPATFMGCKSLQAVTLTKSIERLQKNAFKGCKRLTKIVCPKKYPPIIDEAFDSYDVTVYVPAGMQNKYFSDKFWKFFKDVKESI</sequence>
<evidence type="ECO:0000313" key="2">
    <source>
        <dbReference type="EMBL" id="SDO33698.1"/>
    </source>
</evidence>
<dbReference type="OrthoDB" id="9778932at2"/>
<comment type="caution">
    <text evidence="2">The sequence shown here is derived from an EMBL/GenBank/DDBJ whole genome shotgun (WGS) entry which is preliminary data.</text>
</comment>
<organism evidence="2 3">
    <name type="scientific">Prevotella communis</name>
    <dbReference type="NCBI Taxonomy" id="2913614"/>
    <lineage>
        <taxon>Bacteria</taxon>
        <taxon>Pseudomonadati</taxon>
        <taxon>Bacteroidota</taxon>
        <taxon>Bacteroidia</taxon>
        <taxon>Bacteroidales</taxon>
        <taxon>Prevotellaceae</taxon>
        <taxon>Prevotella</taxon>
    </lineage>
</organism>
<dbReference type="EMBL" id="FNIW01000016">
    <property type="protein sequence ID" value="SDO33698.1"/>
    <property type="molecule type" value="Genomic_DNA"/>
</dbReference>
<dbReference type="AlphaFoldDB" id="A0A1H0IQM3"/>
<keyword evidence="1" id="KW-0812">Transmembrane</keyword>
<name>A0A1H0IQM3_9BACT</name>
<accession>A0A1H0IQM3</accession>
<keyword evidence="1" id="KW-0472">Membrane</keyword>
<gene>
    <name evidence="2" type="ORF">SAMN04487900_11656</name>
</gene>
<dbReference type="RefSeq" id="WP_091854211.1">
    <property type="nucleotide sequence ID" value="NZ_FNIW01000016.1"/>
</dbReference>
<dbReference type="PANTHER" id="PTHR45661:SF3">
    <property type="entry name" value="IG-LIKE DOMAIN-CONTAINING PROTEIN"/>
    <property type="match status" value="1"/>
</dbReference>
<protein>
    <submittedName>
        <fullName evidence="2">Leucine rich repeat-containing protein</fullName>
    </submittedName>
</protein>
<dbReference type="Proteomes" id="UP000199134">
    <property type="component" value="Unassembled WGS sequence"/>
</dbReference>
<dbReference type="SUPFAM" id="SSF52058">
    <property type="entry name" value="L domain-like"/>
    <property type="match status" value="1"/>
</dbReference>
<dbReference type="Pfam" id="PF13306">
    <property type="entry name" value="LRR_5"/>
    <property type="match status" value="2"/>
</dbReference>
<proteinExistence type="predicted"/>
<feature type="transmembrane region" description="Helical" evidence="1">
    <location>
        <begin position="12"/>
        <end position="32"/>
    </location>
</feature>
<dbReference type="InterPro" id="IPR053139">
    <property type="entry name" value="Surface_bspA-like"/>
</dbReference>
<evidence type="ECO:0000313" key="3">
    <source>
        <dbReference type="Proteomes" id="UP000199134"/>
    </source>
</evidence>
<evidence type="ECO:0000256" key="1">
    <source>
        <dbReference type="SAM" id="Phobius"/>
    </source>
</evidence>
<dbReference type="InterPro" id="IPR032675">
    <property type="entry name" value="LRR_dom_sf"/>
</dbReference>
<keyword evidence="1" id="KW-1133">Transmembrane helix</keyword>